<feature type="non-terminal residue" evidence="1">
    <location>
        <position position="67"/>
    </location>
</feature>
<gene>
    <name evidence="1" type="ORF">DFP72DRAFT_763640</name>
</gene>
<keyword evidence="2" id="KW-1185">Reference proteome</keyword>
<protein>
    <submittedName>
        <fullName evidence="1">Uncharacterized protein</fullName>
    </submittedName>
</protein>
<comment type="caution">
    <text evidence="1">The sequence shown here is derived from an EMBL/GenBank/DDBJ whole genome shotgun (WGS) entry which is preliminary data.</text>
</comment>
<reference evidence="1 2" key="1">
    <citation type="submission" date="2020-07" db="EMBL/GenBank/DDBJ databases">
        <title>Comparative genomics of pyrophilous fungi reveals a link between fire events and developmental genes.</title>
        <authorList>
            <consortium name="DOE Joint Genome Institute"/>
            <person name="Steindorff A.S."/>
            <person name="Carver A."/>
            <person name="Calhoun S."/>
            <person name="Stillman K."/>
            <person name="Liu H."/>
            <person name="Lipzen A."/>
            <person name="Pangilinan J."/>
            <person name="Labutti K."/>
            <person name="Bruns T.D."/>
            <person name="Grigoriev I.V."/>
        </authorList>
    </citation>
    <scope>NUCLEOTIDE SEQUENCE [LARGE SCALE GENOMIC DNA]</scope>
    <source>
        <strain evidence="1 2">CBS 144469</strain>
    </source>
</reference>
<accession>A0A8H6HLF6</accession>
<evidence type="ECO:0000313" key="1">
    <source>
        <dbReference type="EMBL" id="KAF6747938.1"/>
    </source>
</evidence>
<feature type="non-terminal residue" evidence="1">
    <location>
        <position position="1"/>
    </location>
</feature>
<dbReference type="EMBL" id="JACGCI010000076">
    <property type="protein sequence ID" value="KAF6747938.1"/>
    <property type="molecule type" value="Genomic_DNA"/>
</dbReference>
<name>A0A8H6HLF6_9AGAR</name>
<sequence>KIKLHLLKHLPDNIRRFGLAVRFATEVFECFNAIFRMSSVLSNHQAPSRDIALKNVELDWVKHLLSG</sequence>
<dbReference type="Proteomes" id="UP000521943">
    <property type="component" value="Unassembled WGS sequence"/>
</dbReference>
<evidence type="ECO:0000313" key="2">
    <source>
        <dbReference type="Proteomes" id="UP000521943"/>
    </source>
</evidence>
<dbReference type="AlphaFoldDB" id="A0A8H6HLF6"/>
<proteinExistence type="predicted"/>
<organism evidence="1 2">
    <name type="scientific">Ephemerocybe angulata</name>
    <dbReference type="NCBI Taxonomy" id="980116"/>
    <lineage>
        <taxon>Eukaryota</taxon>
        <taxon>Fungi</taxon>
        <taxon>Dikarya</taxon>
        <taxon>Basidiomycota</taxon>
        <taxon>Agaricomycotina</taxon>
        <taxon>Agaricomycetes</taxon>
        <taxon>Agaricomycetidae</taxon>
        <taxon>Agaricales</taxon>
        <taxon>Agaricineae</taxon>
        <taxon>Psathyrellaceae</taxon>
        <taxon>Ephemerocybe</taxon>
    </lineage>
</organism>
<dbReference type="OrthoDB" id="2506088at2759"/>